<dbReference type="Gene3D" id="1.10.101.10">
    <property type="entry name" value="PGBD-like superfamily/PGBD"/>
    <property type="match status" value="1"/>
</dbReference>
<reference evidence="2" key="1">
    <citation type="submission" date="2020-10" db="EMBL/GenBank/DDBJ databases">
        <authorList>
            <person name="Gilroy R."/>
        </authorList>
    </citation>
    <scope>NUCLEOTIDE SEQUENCE</scope>
    <source>
        <strain evidence="2">ChiSjej1B19-3389</strain>
    </source>
</reference>
<dbReference type="Pfam" id="PF01471">
    <property type="entry name" value="PG_binding_1"/>
    <property type="match status" value="1"/>
</dbReference>
<dbReference type="Proteomes" id="UP000886787">
    <property type="component" value="Unassembled WGS sequence"/>
</dbReference>
<dbReference type="SUPFAM" id="SSF47090">
    <property type="entry name" value="PGBD-like"/>
    <property type="match status" value="1"/>
</dbReference>
<evidence type="ECO:0000313" key="3">
    <source>
        <dbReference type="Proteomes" id="UP000886787"/>
    </source>
</evidence>
<dbReference type="InterPro" id="IPR002477">
    <property type="entry name" value="Peptidoglycan-bd-like"/>
</dbReference>
<dbReference type="AlphaFoldDB" id="A0A9D0ZH72"/>
<proteinExistence type="predicted"/>
<dbReference type="InterPro" id="IPR036365">
    <property type="entry name" value="PGBD-like_sf"/>
</dbReference>
<accession>A0A9D0ZH72</accession>
<comment type="caution">
    <text evidence="2">The sequence shown here is derived from an EMBL/GenBank/DDBJ whole genome shotgun (WGS) entry which is preliminary data.</text>
</comment>
<evidence type="ECO:0000313" key="2">
    <source>
        <dbReference type="EMBL" id="HIQ80475.1"/>
    </source>
</evidence>
<organism evidence="2 3">
    <name type="scientific">Candidatus Scatavimonas merdigallinarum</name>
    <dbReference type="NCBI Taxonomy" id="2840914"/>
    <lineage>
        <taxon>Bacteria</taxon>
        <taxon>Bacillati</taxon>
        <taxon>Bacillota</taxon>
        <taxon>Clostridia</taxon>
        <taxon>Eubacteriales</taxon>
        <taxon>Oscillospiraceae</taxon>
        <taxon>Oscillospiraceae incertae sedis</taxon>
        <taxon>Candidatus Scatavimonas</taxon>
    </lineage>
</organism>
<protein>
    <submittedName>
        <fullName evidence="2">Peptidoglycan-binding protein</fullName>
    </submittedName>
</protein>
<name>A0A9D0ZH72_9FIRM</name>
<feature type="domain" description="Peptidoglycan binding-like" evidence="1">
    <location>
        <begin position="51"/>
        <end position="107"/>
    </location>
</feature>
<gene>
    <name evidence="2" type="ORF">IAD32_04230</name>
</gene>
<dbReference type="InterPro" id="IPR036366">
    <property type="entry name" value="PGBDSf"/>
</dbReference>
<reference evidence="2" key="2">
    <citation type="journal article" date="2021" name="PeerJ">
        <title>Extensive microbial diversity within the chicken gut microbiome revealed by metagenomics and culture.</title>
        <authorList>
            <person name="Gilroy R."/>
            <person name="Ravi A."/>
            <person name="Getino M."/>
            <person name="Pursley I."/>
            <person name="Horton D.L."/>
            <person name="Alikhan N.F."/>
            <person name="Baker D."/>
            <person name="Gharbi K."/>
            <person name="Hall N."/>
            <person name="Watson M."/>
            <person name="Adriaenssens E.M."/>
            <person name="Foster-Nyarko E."/>
            <person name="Jarju S."/>
            <person name="Secka A."/>
            <person name="Antonio M."/>
            <person name="Oren A."/>
            <person name="Chaudhuri R.R."/>
            <person name="La Ragione R."/>
            <person name="Hildebrand F."/>
            <person name="Pallen M.J."/>
        </authorList>
    </citation>
    <scope>NUCLEOTIDE SEQUENCE</scope>
    <source>
        <strain evidence="2">ChiSjej1B19-3389</strain>
    </source>
</reference>
<dbReference type="EMBL" id="DVFW01000024">
    <property type="protein sequence ID" value="HIQ80475.1"/>
    <property type="molecule type" value="Genomic_DNA"/>
</dbReference>
<evidence type="ECO:0000259" key="1">
    <source>
        <dbReference type="Pfam" id="PF01471"/>
    </source>
</evidence>
<sequence length="113" mass="12294">MGDNGIANRGNTFDYVRSRFASAKYEINSPFVVRVDAATLNNSQTLKRGSTGKRVEYLQRNLNGIGCSCGPVDGIYGSTTEAAVKRFQFMNGLATDGVAGSRTIKSLYLLFVR</sequence>